<name>A0A7S2W6V2_9STRA</name>
<dbReference type="GO" id="GO:0016020">
    <property type="term" value="C:membrane"/>
    <property type="evidence" value="ECO:0007669"/>
    <property type="project" value="UniProtKB-SubCell"/>
</dbReference>
<comment type="similarity">
    <text evidence="7">Belongs to the DHHC palmitoyltransferase family.</text>
</comment>
<reference evidence="9" key="1">
    <citation type="submission" date="2021-01" db="EMBL/GenBank/DDBJ databases">
        <authorList>
            <person name="Corre E."/>
            <person name="Pelletier E."/>
            <person name="Niang G."/>
            <person name="Scheremetjew M."/>
            <person name="Finn R."/>
            <person name="Kale V."/>
            <person name="Holt S."/>
            <person name="Cochrane G."/>
            <person name="Meng A."/>
            <person name="Brown T."/>
            <person name="Cohen L."/>
        </authorList>
    </citation>
    <scope>NUCLEOTIDE SEQUENCE</scope>
    <source>
        <strain evidence="9">CCMP1243</strain>
    </source>
</reference>
<keyword evidence="3 7" id="KW-0812">Transmembrane</keyword>
<dbReference type="Pfam" id="PF01529">
    <property type="entry name" value="DHHC"/>
    <property type="match status" value="1"/>
</dbReference>
<feature type="domain" description="Palmitoyltransferase DHHC" evidence="8">
    <location>
        <begin position="105"/>
        <end position="240"/>
    </location>
</feature>
<dbReference type="PROSITE" id="PS50216">
    <property type="entry name" value="DHHC"/>
    <property type="match status" value="1"/>
</dbReference>
<dbReference type="GO" id="GO:0019706">
    <property type="term" value="F:protein-cysteine S-palmitoyltransferase activity"/>
    <property type="evidence" value="ECO:0007669"/>
    <property type="project" value="UniProtKB-EC"/>
</dbReference>
<feature type="transmembrane region" description="Helical" evidence="7">
    <location>
        <begin position="12"/>
        <end position="34"/>
    </location>
</feature>
<evidence type="ECO:0000256" key="4">
    <source>
        <dbReference type="ARBA" id="ARBA00022989"/>
    </source>
</evidence>
<dbReference type="InterPro" id="IPR001594">
    <property type="entry name" value="Palmitoyltrfase_DHHC"/>
</dbReference>
<evidence type="ECO:0000256" key="1">
    <source>
        <dbReference type="ARBA" id="ARBA00004141"/>
    </source>
</evidence>
<feature type="transmembrane region" description="Helical" evidence="7">
    <location>
        <begin position="200"/>
        <end position="223"/>
    </location>
</feature>
<dbReference type="InterPro" id="IPR039859">
    <property type="entry name" value="PFA4/ZDH16/20/ERF2-like"/>
</dbReference>
<dbReference type="EMBL" id="HBHJ01006716">
    <property type="protein sequence ID" value="CAD9670528.1"/>
    <property type="molecule type" value="Transcribed_RNA"/>
</dbReference>
<accession>A0A7S2W6V2</accession>
<evidence type="ECO:0000256" key="3">
    <source>
        <dbReference type="ARBA" id="ARBA00022692"/>
    </source>
</evidence>
<feature type="transmembrane region" description="Helical" evidence="7">
    <location>
        <begin position="151"/>
        <end position="176"/>
    </location>
</feature>
<keyword evidence="2 7" id="KW-0808">Transferase</keyword>
<proteinExistence type="inferred from homology"/>
<evidence type="ECO:0000256" key="6">
    <source>
        <dbReference type="ARBA" id="ARBA00023315"/>
    </source>
</evidence>
<protein>
    <recommendedName>
        <fullName evidence="7">Palmitoyltransferase</fullName>
        <ecNumber evidence="7">2.3.1.225</ecNumber>
    </recommendedName>
</protein>
<comment type="catalytic activity">
    <reaction evidence="7">
        <text>L-cysteinyl-[protein] + hexadecanoyl-CoA = S-hexadecanoyl-L-cysteinyl-[protein] + CoA</text>
        <dbReference type="Rhea" id="RHEA:36683"/>
        <dbReference type="Rhea" id="RHEA-COMP:10131"/>
        <dbReference type="Rhea" id="RHEA-COMP:11032"/>
        <dbReference type="ChEBI" id="CHEBI:29950"/>
        <dbReference type="ChEBI" id="CHEBI:57287"/>
        <dbReference type="ChEBI" id="CHEBI:57379"/>
        <dbReference type="ChEBI" id="CHEBI:74151"/>
        <dbReference type="EC" id="2.3.1.225"/>
    </reaction>
</comment>
<comment type="domain">
    <text evidence="7">The DHHC domain is required for palmitoyltransferase activity.</text>
</comment>
<evidence type="ECO:0000313" key="9">
    <source>
        <dbReference type="EMBL" id="CAD9670528.1"/>
    </source>
</evidence>
<evidence type="ECO:0000256" key="5">
    <source>
        <dbReference type="ARBA" id="ARBA00023136"/>
    </source>
</evidence>
<evidence type="ECO:0000256" key="2">
    <source>
        <dbReference type="ARBA" id="ARBA00022679"/>
    </source>
</evidence>
<keyword evidence="5 7" id="KW-0472">Membrane</keyword>
<dbReference type="PANTHER" id="PTHR12246">
    <property type="entry name" value="PALMITOYLTRANSFERASE ZDHHC16"/>
    <property type="match status" value="1"/>
</dbReference>
<sequence length="328" mass="36888">MPLFGTCERSRFWLCTDGCGLTCATVTWTLHIYAWAVVNKLLLRSWFGWSFWGMAHSCLYTCIVALALISHGRAMLTDPGAVPSDAYPLPHHFSKLEAQGGWRKRRCCAKCGGMFKPPRAHHDSVTDRCILKMDHFCPWVNNAVGLFNHKFFLLFVLYTMLSCGYTLALVVSRFVFCVRLKPYPMDEVAAAADEESCDELGLLTILVVMEGVLFGLFTMCMLCDQSPMLFSNLTKIDRLKGEKQGAHGKVNEIFGTRTSCGAWLSPFHDVYFPRDIFDDVVGFIQRSPESNVSAVLRMKDEEIDSLENGLIERDFGAGEDCASSRLRI</sequence>
<evidence type="ECO:0000256" key="7">
    <source>
        <dbReference type="RuleBase" id="RU079119"/>
    </source>
</evidence>
<dbReference type="EC" id="2.3.1.225" evidence="7"/>
<evidence type="ECO:0000259" key="8">
    <source>
        <dbReference type="Pfam" id="PF01529"/>
    </source>
</evidence>
<keyword evidence="4 7" id="KW-1133">Transmembrane helix</keyword>
<comment type="subcellular location">
    <subcellularLocation>
        <location evidence="1">Membrane</location>
        <topology evidence="1">Multi-pass membrane protein</topology>
    </subcellularLocation>
</comment>
<gene>
    <name evidence="9" type="ORF">RMAR1173_LOCUS4355</name>
</gene>
<keyword evidence="6 7" id="KW-0012">Acyltransferase</keyword>
<dbReference type="AlphaFoldDB" id="A0A7S2W6V2"/>
<organism evidence="9">
    <name type="scientific">Rhizochromulina marina</name>
    <dbReference type="NCBI Taxonomy" id="1034831"/>
    <lineage>
        <taxon>Eukaryota</taxon>
        <taxon>Sar</taxon>
        <taxon>Stramenopiles</taxon>
        <taxon>Ochrophyta</taxon>
        <taxon>Dictyochophyceae</taxon>
        <taxon>Rhizochromulinales</taxon>
        <taxon>Rhizochromulina</taxon>
    </lineage>
</organism>
<feature type="transmembrane region" description="Helical" evidence="7">
    <location>
        <begin position="46"/>
        <end position="69"/>
    </location>
</feature>